<evidence type="ECO:0000313" key="9">
    <source>
        <dbReference type="Proteomes" id="UP000250086"/>
    </source>
</evidence>
<dbReference type="Gene3D" id="3.40.50.150">
    <property type="entry name" value="Vaccinia Virus protein VP39"/>
    <property type="match status" value="1"/>
</dbReference>
<keyword evidence="9" id="KW-1185">Reference proteome</keyword>
<evidence type="ECO:0000256" key="3">
    <source>
        <dbReference type="ARBA" id="ARBA00022603"/>
    </source>
</evidence>
<dbReference type="GO" id="GO:0043565">
    <property type="term" value="F:sequence-specific DNA binding"/>
    <property type="evidence" value="ECO:0007669"/>
    <property type="project" value="TreeGrafter"/>
</dbReference>
<dbReference type="GO" id="GO:0009007">
    <property type="term" value="F:site-specific DNA-methyltransferase (adenine-specific) activity"/>
    <property type="evidence" value="ECO:0007669"/>
    <property type="project" value="UniProtKB-EC"/>
</dbReference>
<accession>A0A2X0VAE8</accession>
<dbReference type="AlphaFoldDB" id="A0A2X0VAE8"/>
<dbReference type="InterPro" id="IPR012327">
    <property type="entry name" value="MeTrfase_D12"/>
</dbReference>
<gene>
    <name evidence="8" type="primary">dpnM</name>
    <name evidence="8" type="ORF">NCTC13093_01369</name>
</gene>
<protein>
    <recommendedName>
        <fullName evidence="2">site-specific DNA-methyltransferase (adenine-specific)</fullName>
        <ecNumber evidence="2">2.1.1.72</ecNumber>
    </recommendedName>
</protein>
<dbReference type="PANTHER" id="PTHR30481">
    <property type="entry name" value="DNA ADENINE METHYLASE"/>
    <property type="match status" value="1"/>
</dbReference>
<keyword evidence="3 8" id="KW-0489">Methyltransferase</keyword>
<dbReference type="RefSeq" id="WP_172458126.1">
    <property type="nucleotide sequence ID" value="NZ_UAPU01000007.1"/>
</dbReference>
<dbReference type="InterPro" id="IPR012263">
    <property type="entry name" value="M_m6A_EcoRV"/>
</dbReference>
<feature type="binding site" evidence="7">
    <location>
        <position position="183"/>
    </location>
    <ligand>
        <name>S-adenosyl-L-methionine</name>
        <dbReference type="ChEBI" id="CHEBI:59789"/>
    </ligand>
</feature>
<dbReference type="PIRSF" id="PIRSF000398">
    <property type="entry name" value="M_m6A_EcoRV"/>
    <property type="match status" value="1"/>
</dbReference>
<evidence type="ECO:0000256" key="5">
    <source>
        <dbReference type="ARBA" id="ARBA00022691"/>
    </source>
</evidence>
<dbReference type="EC" id="2.1.1.72" evidence="2"/>
<feature type="binding site" evidence="7">
    <location>
        <position position="11"/>
    </location>
    <ligand>
        <name>S-adenosyl-L-methionine</name>
        <dbReference type="ChEBI" id="CHEBI:59789"/>
    </ligand>
</feature>
<comment type="catalytic activity">
    <reaction evidence="6">
        <text>a 2'-deoxyadenosine in DNA + S-adenosyl-L-methionine = an N(6)-methyl-2'-deoxyadenosine in DNA + S-adenosyl-L-homocysteine + H(+)</text>
        <dbReference type="Rhea" id="RHEA:15197"/>
        <dbReference type="Rhea" id="RHEA-COMP:12418"/>
        <dbReference type="Rhea" id="RHEA-COMP:12419"/>
        <dbReference type="ChEBI" id="CHEBI:15378"/>
        <dbReference type="ChEBI" id="CHEBI:57856"/>
        <dbReference type="ChEBI" id="CHEBI:59789"/>
        <dbReference type="ChEBI" id="CHEBI:90615"/>
        <dbReference type="ChEBI" id="CHEBI:90616"/>
        <dbReference type="EC" id="2.1.1.72"/>
    </reaction>
</comment>
<reference evidence="8 9" key="1">
    <citation type="submission" date="2018-06" db="EMBL/GenBank/DDBJ databases">
        <authorList>
            <consortium name="Pathogen Informatics"/>
            <person name="Doyle S."/>
        </authorList>
    </citation>
    <scope>NUCLEOTIDE SEQUENCE [LARGE SCALE GENOMIC DNA]</scope>
    <source>
        <strain evidence="8 9">NCTC13093</strain>
    </source>
</reference>
<dbReference type="Gene3D" id="1.10.1020.10">
    <property type="entry name" value="Adenine-specific Methyltransferase, Domain 2"/>
    <property type="match status" value="1"/>
</dbReference>
<organism evidence="8 9">
    <name type="scientific">Anaerobiospirillum thomasii</name>
    <dbReference type="NCBI Taxonomy" id="179995"/>
    <lineage>
        <taxon>Bacteria</taxon>
        <taxon>Pseudomonadati</taxon>
        <taxon>Pseudomonadota</taxon>
        <taxon>Gammaproteobacteria</taxon>
        <taxon>Aeromonadales</taxon>
        <taxon>Succinivibrionaceae</taxon>
        <taxon>Anaerobiospirillum</taxon>
    </lineage>
</organism>
<dbReference type="PRINTS" id="PR00505">
    <property type="entry name" value="D12N6MTFRASE"/>
</dbReference>
<dbReference type="SUPFAM" id="SSF53335">
    <property type="entry name" value="S-adenosyl-L-methionine-dependent methyltransferases"/>
    <property type="match status" value="1"/>
</dbReference>
<sequence>MLPLVKWVGSKKRLLTTLEKLMPEHYDYYCEPFVGGGSLFFHIHPKKAWINDINQELMTLYRIIGTQLDEIKAVIDTFENTKECYMQVRAWDRDVEGYSKRSDAQKVARLLYLNHTCFNGLYRVNSKGFFNTPFGKYANPTILHMDRARAIIDYFADSEIKMTCLDFKEVLDSLTPGTFVYLDPPYMPLKDSSFTRYTSDNFMYSDHRQLLETCQSLDKRGIKFMLSNSMTETVIKLFANFSITEVKTTRFINANHKDRGKVSEVVIRNYF</sequence>
<dbReference type="InterPro" id="IPR023095">
    <property type="entry name" value="Ade_MeTrfase_dom_2"/>
</dbReference>
<dbReference type="GO" id="GO:0006298">
    <property type="term" value="P:mismatch repair"/>
    <property type="evidence" value="ECO:0007669"/>
    <property type="project" value="TreeGrafter"/>
</dbReference>
<name>A0A2X0VAE8_9GAMM</name>
<evidence type="ECO:0000256" key="7">
    <source>
        <dbReference type="PIRSR" id="PIRSR000398-1"/>
    </source>
</evidence>
<keyword evidence="4 8" id="KW-0808">Transferase</keyword>
<dbReference type="NCBIfam" id="TIGR00571">
    <property type="entry name" value="dam"/>
    <property type="match status" value="1"/>
</dbReference>
<dbReference type="GO" id="GO:0009307">
    <property type="term" value="P:DNA restriction-modification system"/>
    <property type="evidence" value="ECO:0007669"/>
    <property type="project" value="InterPro"/>
</dbReference>
<comment type="similarity">
    <text evidence="1">Belongs to the N(4)/N(6)-methyltransferase family.</text>
</comment>
<evidence type="ECO:0000256" key="1">
    <source>
        <dbReference type="ARBA" id="ARBA00006594"/>
    </source>
</evidence>
<dbReference type="Proteomes" id="UP000250086">
    <property type="component" value="Unassembled WGS sequence"/>
</dbReference>
<evidence type="ECO:0000256" key="2">
    <source>
        <dbReference type="ARBA" id="ARBA00011900"/>
    </source>
</evidence>
<dbReference type="EMBL" id="UAPV01000001">
    <property type="protein sequence ID" value="SPT69971.1"/>
    <property type="molecule type" value="Genomic_DNA"/>
</dbReference>
<dbReference type="InterPro" id="IPR029063">
    <property type="entry name" value="SAM-dependent_MTases_sf"/>
</dbReference>
<proteinExistence type="inferred from homology"/>
<evidence type="ECO:0000256" key="4">
    <source>
        <dbReference type="ARBA" id="ARBA00022679"/>
    </source>
</evidence>
<evidence type="ECO:0000313" key="8">
    <source>
        <dbReference type="EMBL" id="SPT69971.1"/>
    </source>
</evidence>
<feature type="binding site" evidence="7">
    <location>
        <position position="7"/>
    </location>
    <ligand>
        <name>S-adenosyl-L-methionine</name>
        <dbReference type="ChEBI" id="CHEBI:59789"/>
    </ligand>
</feature>
<dbReference type="GO" id="GO:1904047">
    <property type="term" value="F:S-adenosyl-L-methionine binding"/>
    <property type="evidence" value="ECO:0007669"/>
    <property type="project" value="TreeGrafter"/>
</dbReference>
<dbReference type="Pfam" id="PF02086">
    <property type="entry name" value="MethyltransfD12"/>
    <property type="match status" value="1"/>
</dbReference>
<keyword evidence="5" id="KW-0949">S-adenosyl-L-methionine</keyword>
<feature type="binding site" evidence="7">
    <location>
        <position position="52"/>
    </location>
    <ligand>
        <name>S-adenosyl-L-methionine</name>
        <dbReference type="ChEBI" id="CHEBI:59789"/>
    </ligand>
</feature>
<dbReference type="GO" id="GO:0032259">
    <property type="term" value="P:methylation"/>
    <property type="evidence" value="ECO:0007669"/>
    <property type="project" value="UniProtKB-KW"/>
</dbReference>
<evidence type="ECO:0000256" key="6">
    <source>
        <dbReference type="ARBA" id="ARBA00047942"/>
    </source>
</evidence>
<dbReference type="PANTHER" id="PTHR30481:SF3">
    <property type="entry name" value="DNA ADENINE METHYLASE"/>
    <property type="match status" value="1"/>
</dbReference>
<dbReference type="REBASE" id="375703">
    <property type="entry name" value="M.Ath13093I"/>
</dbReference>